<evidence type="ECO:0000313" key="2">
    <source>
        <dbReference type="Proteomes" id="UP000824533"/>
    </source>
</evidence>
<sequence>MPVLEAPCVELGSAPCTPSIAASPSPSEISSASSPEPQIIRATPLFRALAMSPPEPEQPPGQDELERRLPGYRRIVIPRELTLIELLKQSSGVTTDEEVLQIRETKLRVIAERVGLRRLHVLAPRLRNLTLDGSALSSLRDLGIGLIHLKILSINRCGLYTLDGVWGLGALRELYAAGNRIQDLHALGALQKLHTLDLANNPIAESSLLWTLGVCGSLRRLTLQGTPLSDSPHYYRSRVASALPMLVYLDELPLHTDVDYNLEEDFGPASSSSDSENEEPAPSILPKATQTTKNDSQPIEFEPKPSTSKNEFDGINKVNSDRCNLETQEEKLLPIRCRRPATTENAGIRPNRPAIRQRPKTAVEKPNINAPTRLQILNTLMDEEWRCSGSNLTSHGAVCGNLARALRRPKATNNKDWEVEREMVEQTMEEASRALAAEIPRAPRLEDWARFKQETGIEIDIDFNERPKEADPTKAIERLEQIEKDTMDRFKQGDNDFPIRNRSLPLNPTTFATSISIMTDFDAWKMNTEYSDSGDLMSLNDMRDLNLEANARSVSSDVISGE</sequence>
<proteinExistence type="predicted"/>
<evidence type="ECO:0000313" key="1">
    <source>
        <dbReference type="EMBL" id="KAJ0179489.1"/>
    </source>
</evidence>
<comment type="caution">
    <text evidence="1">The sequence shown here is derived from an EMBL/GenBank/DDBJ whole genome shotgun (WGS) entry which is preliminary data.</text>
</comment>
<keyword evidence="2" id="KW-1185">Reference proteome</keyword>
<accession>A0ACC1D6G0</accession>
<dbReference type="EMBL" id="CM034394">
    <property type="protein sequence ID" value="KAJ0179489.1"/>
    <property type="molecule type" value="Genomic_DNA"/>
</dbReference>
<protein>
    <submittedName>
        <fullName evidence="1">Uncharacterized protein</fullName>
    </submittedName>
</protein>
<reference evidence="1 2" key="1">
    <citation type="journal article" date="2021" name="Front. Genet.">
        <title>Chromosome-Level Genome Assembly Reveals Significant Gene Expansion in the Toll and IMD Signaling Pathways of Dendrolimus kikuchii.</title>
        <authorList>
            <person name="Zhou J."/>
            <person name="Wu P."/>
            <person name="Xiong Z."/>
            <person name="Liu N."/>
            <person name="Zhao N."/>
            <person name="Ji M."/>
            <person name="Qiu Y."/>
            <person name="Yang B."/>
        </authorList>
    </citation>
    <scope>NUCLEOTIDE SEQUENCE [LARGE SCALE GENOMIC DNA]</scope>
    <source>
        <strain evidence="1">Ann1</strain>
    </source>
</reference>
<gene>
    <name evidence="1" type="ORF">K1T71_005201</name>
</gene>
<organism evidence="1 2">
    <name type="scientific">Dendrolimus kikuchii</name>
    <dbReference type="NCBI Taxonomy" id="765133"/>
    <lineage>
        <taxon>Eukaryota</taxon>
        <taxon>Metazoa</taxon>
        <taxon>Ecdysozoa</taxon>
        <taxon>Arthropoda</taxon>
        <taxon>Hexapoda</taxon>
        <taxon>Insecta</taxon>
        <taxon>Pterygota</taxon>
        <taxon>Neoptera</taxon>
        <taxon>Endopterygota</taxon>
        <taxon>Lepidoptera</taxon>
        <taxon>Glossata</taxon>
        <taxon>Ditrysia</taxon>
        <taxon>Bombycoidea</taxon>
        <taxon>Lasiocampidae</taxon>
        <taxon>Dendrolimus</taxon>
    </lineage>
</organism>
<dbReference type="Proteomes" id="UP000824533">
    <property type="component" value="Linkage Group LG08"/>
</dbReference>
<name>A0ACC1D6G0_9NEOP</name>